<dbReference type="Proteomes" id="UP001143463">
    <property type="component" value="Unassembled WGS sequence"/>
</dbReference>
<feature type="transmembrane region" description="Helical" evidence="1">
    <location>
        <begin position="16"/>
        <end position="39"/>
    </location>
</feature>
<protein>
    <submittedName>
        <fullName evidence="2">Membrane protein</fullName>
    </submittedName>
</protein>
<keyword evidence="3" id="KW-1185">Reference proteome</keyword>
<reference evidence="2" key="2">
    <citation type="submission" date="2023-01" db="EMBL/GenBank/DDBJ databases">
        <authorList>
            <person name="Sun Q."/>
            <person name="Evtushenko L."/>
        </authorList>
    </citation>
    <scope>NUCLEOTIDE SEQUENCE</scope>
    <source>
        <strain evidence="2">VKM Ac-1069</strain>
    </source>
</reference>
<name>A0A9W6P056_9PSEU</name>
<organism evidence="2 3">
    <name type="scientific">Pseudonocardia halophobica</name>
    <dbReference type="NCBI Taxonomy" id="29401"/>
    <lineage>
        <taxon>Bacteria</taxon>
        <taxon>Bacillati</taxon>
        <taxon>Actinomycetota</taxon>
        <taxon>Actinomycetes</taxon>
        <taxon>Pseudonocardiales</taxon>
        <taxon>Pseudonocardiaceae</taxon>
        <taxon>Pseudonocardia</taxon>
    </lineage>
</organism>
<gene>
    <name evidence="2" type="ORF">GCM10017577_65860</name>
</gene>
<dbReference type="AlphaFoldDB" id="A0A9W6P056"/>
<evidence type="ECO:0000313" key="3">
    <source>
        <dbReference type="Proteomes" id="UP001143463"/>
    </source>
</evidence>
<dbReference type="RefSeq" id="WP_063739876.1">
    <property type="nucleotide sequence ID" value="NZ_BAAAUZ010000028.1"/>
</dbReference>
<evidence type="ECO:0000313" key="2">
    <source>
        <dbReference type="EMBL" id="GLL15435.1"/>
    </source>
</evidence>
<dbReference type="EMBL" id="BSFQ01000047">
    <property type="protein sequence ID" value="GLL15435.1"/>
    <property type="molecule type" value="Genomic_DNA"/>
</dbReference>
<keyword evidence="1" id="KW-1133">Transmembrane helix</keyword>
<keyword evidence="1" id="KW-0812">Transmembrane</keyword>
<evidence type="ECO:0000256" key="1">
    <source>
        <dbReference type="SAM" id="Phobius"/>
    </source>
</evidence>
<accession>A0A9W6P056</accession>
<keyword evidence="1" id="KW-0472">Membrane</keyword>
<comment type="caution">
    <text evidence="2">The sequence shown here is derived from an EMBL/GenBank/DDBJ whole genome shotgun (WGS) entry which is preliminary data.</text>
</comment>
<feature type="transmembrane region" description="Helical" evidence="1">
    <location>
        <begin position="45"/>
        <end position="66"/>
    </location>
</feature>
<reference evidence="2" key="1">
    <citation type="journal article" date="2014" name="Int. J. Syst. Evol. Microbiol.">
        <title>Complete genome sequence of Corynebacterium casei LMG S-19264T (=DSM 44701T), isolated from a smear-ripened cheese.</title>
        <authorList>
            <consortium name="US DOE Joint Genome Institute (JGI-PGF)"/>
            <person name="Walter F."/>
            <person name="Albersmeier A."/>
            <person name="Kalinowski J."/>
            <person name="Ruckert C."/>
        </authorList>
    </citation>
    <scope>NUCLEOTIDE SEQUENCE</scope>
    <source>
        <strain evidence="2">VKM Ac-1069</strain>
    </source>
</reference>
<sequence>MVDPPPLPRSTTDVTLVTAIGTLVWVLGAVGLFVAHLVAGRPLDIWFTTCVTGAVLGALGFGIFRWQRAAARRGSRLAQRGLDD</sequence>
<dbReference type="Pfam" id="PF10745">
    <property type="entry name" value="DUF2530"/>
    <property type="match status" value="1"/>
</dbReference>
<dbReference type="InterPro" id="IPR019681">
    <property type="entry name" value="DUF2530"/>
</dbReference>
<proteinExistence type="predicted"/>